<feature type="region of interest" description="Disordered" evidence="5">
    <location>
        <begin position="117"/>
        <end position="154"/>
    </location>
</feature>
<feature type="region of interest" description="Disordered" evidence="5">
    <location>
        <begin position="546"/>
        <end position="567"/>
    </location>
</feature>
<feature type="compositionally biased region" description="Polar residues" evidence="5">
    <location>
        <begin position="262"/>
        <end position="274"/>
    </location>
</feature>
<keyword evidence="3" id="KW-0539">Nucleus</keyword>
<feature type="compositionally biased region" description="Polar residues" evidence="5">
    <location>
        <begin position="612"/>
        <end position="624"/>
    </location>
</feature>
<keyword evidence="4" id="KW-0175">Coiled coil</keyword>
<accession>A0A6A5T2C4</accession>
<feature type="compositionally biased region" description="Basic and acidic residues" evidence="5">
    <location>
        <begin position="635"/>
        <end position="656"/>
    </location>
</feature>
<name>A0A6A5T2C4_9PLEO</name>
<dbReference type="OrthoDB" id="5801062at2759"/>
<evidence type="ECO:0000313" key="8">
    <source>
        <dbReference type="Proteomes" id="UP000800038"/>
    </source>
</evidence>
<evidence type="ECO:0000256" key="4">
    <source>
        <dbReference type="SAM" id="Coils"/>
    </source>
</evidence>
<feature type="compositionally biased region" description="Basic and acidic residues" evidence="5">
    <location>
        <begin position="376"/>
        <end position="386"/>
    </location>
</feature>
<feature type="compositionally biased region" description="Polar residues" evidence="5">
    <location>
        <begin position="584"/>
        <end position="596"/>
    </location>
</feature>
<comment type="subcellular location">
    <subcellularLocation>
        <location evidence="1">Nucleus</location>
    </subcellularLocation>
</comment>
<feature type="compositionally biased region" description="Basic and acidic residues" evidence="5">
    <location>
        <begin position="782"/>
        <end position="795"/>
    </location>
</feature>
<sequence length="845" mass="96390">MADFSAWVEKNKTLWTRVYDEVITPDLEKEWKKREEIHEKELKQTKENRQIWIDHLEEEIEKTARLAKENDQLKHQLEVRDAELAKSARLVEENEQLGEENGQLTAENEQLKEQIQKQHEFIQQPSRHEGANVDASTVTKEEYGNLPEKYSEMSKKYQDASQEVKYLKRKNGMVMQKNKEMKESVRAWQDYVDRQAGKQKPRNEIRAGEGTPRLLPVHAYQDDRPHMPSSPRSVATIRTPRSLADLGRSSPAPMVPLPRSVLGTTDWSISSNTVAGEEDRSPSASVTPKALGRLEQDNDDLDQDTSHIRHVYSVNERHGHQHLQPANPSSSQTTVDEHIEQSSRNGQAMDAVDDDDVPQIVSERSLKRKRGQPSKSRIEMHADHSSEGTPAKPYHVKEEQYSSPPTSAYRLLRTETMDLDDPTPNILKTPRHPRRKPSMHPGITDIPRQQRSNSAPLTQDIKRENTSGGHMVGNAVPDLSGRVTELPGPQVIATTEIRASSEPTEPTQVEHTVSVLRTLDQNILSSSSEESPNKRLWRAEIQHEQKHGFLTESGETPPPMDDGERRLPPHIARAQMNRRLQAKKNPQTPAKSIQKTPKSRPTKIKPEVTASPPKSSRSTNTPSRGTGLRNLMSEPRSKPREGPSPDRPIWEMKAPETRSSARRSRVSPSKEQTRLRDRPVTELSVHDFKTNPTYNQGYSYAFSETVRKRGDRMCLPGCTNAQCCGSTFRTLAEAQAPLSSSQEEVLLEDYLGDAYNNMQLTQMSSEEREELVLQARAKKMAKESGKHRQAYERPKSPPGYWRLDFPTTQEQLDDREKAKVQERLIVQERWREAQRKGGMWIFKDE</sequence>
<dbReference type="AlphaFoldDB" id="A0A6A5T2C4"/>
<gene>
    <name evidence="7" type="ORF">EJ02DRAFT_370464</name>
</gene>
<keyword evidence="8" id="KW-1185">Reference proteome</keyword>
<feature type="region of interest" description="Disordered" evidence="5">
    <location>
        <begin position="579"/>
        <end position="679"/>
    </location>
</feature>
<evidence type="ECO:0000259" key="6">
    <source>
        <dbReference type="Pfam" id="PF08573"/>
    </source>
</evidence>
<organism evidence="7 8">
    <name type="scientific">Clathrospora elynae</name>
    <dbReference type="NCBI Taxonomy" id="706981"/>
    <lineage>
        <taxon>Eukaryota</taxon>
        <taxon>Fungi</taxon>
        <taxon>Dikarya</taxon>
        <taxon>Ascomycota</taxon>
        <taxon>Pezizomycotina</taxon>
        <taxon>Dothideomycetes</taxon>
        <taxon>Pleosporomycetidae</taxon>
        <taxon>Pleosporales</taxon>
        <taxon>Diademaceae</taxon>
        <taxon>Clathrospora</taxon>
    </lineage>
</organism>
<evidence type="ECO:0000313" key="7">
    <source>
        <dbReference type="EMBL" id="KAF1944876.1"/>
    </source>
</evidence>
<dbReference type="Pfam" id="PF08573">
    <property type="entry name" value="SAE2"/>
    <property type="match status" value="1"/>
</dbReference>
<feature type="compositionally biased region" description="Polar residues" evidence="5">
    <location>
        <begin position="447"/>
        <end position="457"/>
    </location>
</feature>
<feature type="compositionally biased region" description="Basic and acidic residues" evidence="5">
    <location>
        <begin position="193"/>
        <end position="207"/>
    </location>
</feature>
<feature type="region of interest" description="Disordered" evidence="5">
    <location>
        <begin position="193"/>
        <end position="511"/>
    </location>
</feature>
<evidence type="ECO:0000256" key="1">
    <source>
        <dbReference type="ARBA" id="ARBA00004123"/>
    </source>
</evidence>
<protein>
    <submittedName>
        <fullName evidence="7">SAE2-domain-containing protein</fullName>
    </submittedName>
</protein>
<dbReference type="EMBL" id="ML976013">
    <property type="protein sequence ID" value="KAF1944876.1"/>
    <property type="molecule type" value="Genomic_DNA"/>
</dbReference>
<reference evidence="7" key="1">
    <citation type="journal article" date="2020" name="Stud. Mycol.">
        <title>101 Dothideomycetes genomes: a test case for predicting lifestyles and emergence of pathogens.</title>
        <authorList>
            <person name="Haridas S."/>
            <person name="Albert R."/>
            <person name="Binder M."/>
            <person name="Bloem J."/>
            <person name="Labutti K."/>
            <person name="Salamov A."/>
            <person name="Andreopoulos B."/>
            <person name="Baker S."/>
            <person name="Barry K."/>
            <person name="Bills G."/>
            <person name="Bluhm B."/>
            <person name="Cannon C."/>
            <person name="Castanera R."/>
            <person name="Culley D."/>
            <person name="Daum C."/>
            <person name="Ezra D."/>
            <person name="Gonzalez J."/>
            <person name="Henrissat B."/>
            <person name="Kuo A."/>
            <person name="Liang C."/>
            <person name="Lipzen A."/>
            <person name="Lutzoni F."/>
            <person name="Magnuson J."/>
            <person name="Mondo S."/>
            <person name="Nolan M."/>
            <person name="Ohm R."/>
            <person name="Pangilinan J."/>
            <person name="Park H.-J."/>
            <person name="Ramirez L."/>
            <person name="Alfaro M."/>
            <person name="Sun H."/>
            <person name="Tritt A."/>
            <person name="Yoshinaga Y."/>
            <person name="Zwiers L.-H."/>
            <person name="Turgeon B."/>
            <person name="Goodwin S."/>
            <person name="Spatafora J."/>
            <person name="Crous P."/>
            <person name="Grigoriev I."/>
        </authorList>
    </citation>
    <scope>NUCLEOTIDE SEQUENCE</scope>
    <source>
        <strain evidence="7">CBS 161.51</strain>
    </source>
</reference>
<feature type="compositionally biased region" description="Basic and acidic residues" evidence="5">
    <location>
        <begin position="139"/>
        <end position="154"/>
    </location>
</feature>
<feature type="coiled-coil region" evidence="4">
    <location>
        <begin position="28"/>
        <end position="114"/>
    </location>
</feature>
<feature type="compositionally biased region" description="Polar residues" evidence="5">
    <location>
        <begin position="324"/>
        <end position="334"/>
    </location>
</feature>
<feature type="compositionally biased region" description="Polar residues" evidence="5">
    <location>
        <begin position="497"/>
        <end position="511"/>
    </location>
</feature>
<keyword evidence="2" id="KW-0227">DNA damage</keyword>
<proteinExistence type="predicted"/>
<feature type="compositionally biased region" description="Basic residues" evidence="5">
    <location>
        <begin position="429"/>
        <end position="438"/>
    </location>
</feature>
<dbReference type="Proteomes" id="UP000800038">
    <property type="component" value="Unassembled WGS sequence"/>
</dbReference>
<evidence type="ECO:0000256" key="2">
    <source>
        <dbReference type="ARBA" id="ARBA00022763"/>
    </source>
</evidence>
<evidence type="ECO:0000256" key="5">
    <source>
        <dbReference type="SAM" id="MobiDB-lite"/>
    </source>
</evidence>
<dbReference type="InterPro" id="IPR013882">
    <property type="entry name" value="Ctp1_C"/>
</dbReference>
<feature type="domain" description="DNA endonuclease activator Ctp1 C-terminal" evidence="6">
    <location>
        <begin position="701"/>
        <end position="810"/>
    </location>
</feature>
<feature type="region of interest" description="Disordered" evidence="5">
    <location>
        <begin position="782"/>
        <end position="803"/>
    </location>
</feature>
<dbReference type="GO" id="GO:0006281">
    <property type="term" value="P:DNA repair"/>
    <property type="evidence" value="ECO:0007669"/>
    <property type="project" value="InterPro"/>
</dbReference>
<dbReference type="GO" id="GO:0005634">
    <property type="term" value="C:nucleus"/>
    <property type="evidence" value="ECO:0007669"/>
    <property type="project" value="UniProtKB-SubCell"/>
</dbReference>
<evidence type="ECO:0000256" key="3">
    <source>
        <dbReference type="ARBA" id="ARBA00023242"/>
    </source>
</evidence>
<feature type="compositionally biased region" description="Basic and acidic residues" evidence="5">
    <location>
        <begin position="117"/>
        <end position="131"/>
    </location>
</feature>